<evidence type="ECO:0000256" key="2">
    <source>
        <dbReference type="ARBA" id="ARBA00010489"/>
    </source>
</evidence>
<dbReference type="GO" id="GO:0003676">
    <property type="term" value="F:nucleic acid binding"/>
    <property type="evidence" value="ECO:0007669"/>
    <property type="project" value="InterPro"/>
</dbReference>
<dbReference type="PANTHER" id="PTHR12801:SF45">
    <property type="entry name" value="RNA EXONUCLEASE 4"/>
    <property type="match status" value="1"/>
</dbReference>
<dbReference type="Proteomes" id="UP000284706">
    <property type="component" value="Unassembled WGS sequence"/>
</dbReference>
<dbReference type="GO" id="GO:0000027">
    <property type="term" value="P:ribosomal large subunit assembly"/>
    <property type="evidence" value="ECO:0007669"/>
    <property type="project" value="TreeGrafter"/>
</dbReference>
<keyword evidence="4" id="KW-0698">rRNA processing</keyword>
<dbReference type="InterPro" id="IPR047021">
    <property type="entry name" value="REXO1/3/4-like"/>
</dbReference>
<comment type="subcellular location">
    <subcellularLocation>
        <location evidence="1">Nucleus</location>
    </subcellularLocation>
</comment>
<evidence type="ECO:0000259" key="11">
    <source>
        <dbReference type="SMART" id="SM00479"/>
    </source>
</evidence>
<dbReference type="FunFam" id="3.30.420.10:FF:000007">
    <property type="entry name" value="Interferon-stimulated exonuclease gene 20"/>
    <property type="match status" value="1"/>
</dbReference>
<dbReference type="Gene3D" id="3.30.420.10">
    <property type="entry name" value="Ribonuclease H-like superfamily/Ribonuclease H"/>
    <property type="match status" value="1"/>
</dbReference>
<feature type="compositionally biased region" description="Low complexity" evidence="10">
    <location>
        <begin position="1"/>
        <end position="15"/>
    </location>
</feature>
<feature type="compositionally biased region" description="Basic and acidic residues" evidence="10">
    <location>
        <begin position="29"/>
        <end position="38"/>
    </location>
</feature>
<dbReference type="STRING" id="231916.A0A409Y075"/>
<accession>A0A409Y075</accession>
<feature type="region of interest" description="Disordered" evidence="10">
    <location>
        <begin position="1"/>
        <end position="63"/>
    </location>
</feature>
<dbReference type="InterPro" id="IPR037431">
    <property type="entry name" value="REX4_DEDDh_dom"/>
</dbReference>
<feature type="compositionally biased region" description="Acidic residues" evidence="10">
    <location>
        <begin position="340"/>
        <end position="350"/>
    </location>
</feature>
<dbReference type="InterPro" id="IPR012337">
    <property type="entry name" value="RNaseH-like_sf"/>
</dbReference>
<dbReference type="AlphaFoldDB" id="A0A409Y075"/>
<evidence type="ECO:0000256" key="5">
    <source>
        <dbReference type="ARBA" id="ARBA00022722"/>
    </source>
</evidence>
<comment type="function">
    <text evidence="9">Exoribonuclease involved in ribosome biosynthesis. Involved in the processing of ITS1, the internal transcribed spacer localized between the 18S and 5.8S rRNAs.</text>
</comment>
<keyword evidence="5" id="KW-0540">Nuclease</keyword>
<dbReference type="InterPro" id="IPR036397">
    <property type="entry name" value="RNaseH_sf"/>
</dbReference>
<dbReference type="OrthoDB" id="8191639at2759"/>
<feature type="compositionally biased region" description="Low complexity" evidence="10">
    <location>
        <begin position="318"/>
        <end position="332"/>
    </location>
</feature>
<feature type="domain" description="Exonuclease" evidence="11">
    <location>
        <begin position="144"/>
        <end position="305"/>
    </location>
</feature>
<keyword evidence="13" id="KW-1185">Reference proteome</keyword>
<evidence type="ECO:0000256" key="1">
    <source>
        <dbReference type="ARBA" id="ARBA00004123"/>
    </source>
</evidence>
<keyword evidence="6" id="KW-0378">Hydrolase</keyword>
<gene>
    <name evidence="12" type="ORF">CVT26_005001</name>
</gene>
<dbReference type="Pfam" id="PF00929">
    <property type="entry name" value="RNase_T"/>
    <property type="match status" value="1"/>
</dbReference>
<dbReference type="InParanoid" id="A0A409Y075"/>
<evidence type="ECO:0000313" key="12">
    <source>
        <dbReference type="EMBL" id="PPQ96399.1"/>
    </source>
</evidence>
<keyword evidence="8" id="KW-0539">Nucleus</keyword>
<evidence type="ECO:0000256" key="6">
    <source>
        <dbReference type="ARBA" id="ARBA00022801"/>
    </source>
</evidence>
<keyword evidence="7" id="KW-0269">Exonuclease</keyword>
<dbReference type="GO" id="GO:0008408">
    <property type="term" value="F:3'-5' exonuclease activity"/>
    <property type="evidence" value="ECO:0007669"/>
    <property type="project" value="InterPro"/>
</dbReference>
<protein>
    <recommendedName>
        <fullName evidence="3">RNA exonuclease 4</fullName>
    </recommendedName>
</protein>
<dbReference type="GO" id="GO:0006364">
    <property type="term" value="P:rRNA processing"/>
    <property type="evidence" value="ECO:0007669"/>
    <property type="project" value="UniProtKB-KW"/>
</dbReference>
<reference evidence="12 13" key="1">
    <citation type="journal article" date="2018" name="Evol. Lett.">
        <title>Horizontal gene cluster transfer increased hallucinogenic mushroom diversity.</title>
        <authorList>
            <person name="Reynolds H.T."/>
            <person name="Vijayakumar V."/>
            <person name="Gluck-Thaler E."/>
            <person name="Korotkin H.B."/>
            <person name="Matheny P.B."/>
            <person name="Slot J.C."/>
        </authorList>
    </citation>
    <scope>NUCLEOTIDE SEQUENCE [LARGE SCALE GENOMIC DNA]</scope>
    <source>
        <strain evidence="12 13">SRW20</strain>
    </source>
</reference>
<comment type="similarity">
    <text evidence="2">Belongs to the REXO4 family.</text>
</comment>
<dbReference type="EMBL" id="NHYE01001375">
    <property type="protein sequence ID" value="PPQ96399.1"/>
    <property type="molecule type" value="Genomic_DNA"/>
</dbReference>
<organism evidence="12 13">
    <name type="scientific">Gymnopilus dilepis</name>
    <dbReference type="NCBI Taxonomy" id="231916"/>
    <lineage>
        <taxon>Eukaryota</taxon>
        <taxon>Fungi</taxon>
        <taxon>Dikarya</taxon>
        <taxon>Basidiomycota</taxon>
        <taxon>Agaricomycotina</taxon>
        <taxon>Agaricomycetes</taxon>
        <taxon>Agaricomycetidae</taxon>
        <taxon>Agaricales</taxon>
        <taxon>Agaricineae</taxon>
        <taxon>Hymenogastraceae</taxon>
        <taxon>Gymnopilus</taxon>
    </lineage>
</organism>
<feature type="compositionally biased region" description="Basic and acidic residues" evidence="10">
    <location>
        <begin position="49"/>
        <end position="62"/>
    </location>
</feature>
<dbReference type="CDD" id="cd06144">
    <property type="entry name" value="REX4_like"/>
    <property type="match status" value="1"/>
</dbReference>
<evidence type="ECO:0000256" key="10">
    <source>
        <dbReference type="SAM" id="MobiDB-lite"/>
    </source>
</evidence>
<name>A0A409Y075_9AGAR</name>
<dbReference type="SUPFAM" id="SSF53098">
    <property type="entry name" value="Ribonuclease H-like"/>
    <property type="match status" value="1"/>
</dbReference>
<evidence type="ECO:0000256" key="8">
    <source>
        <dbReference type="ARBA" id="ARBA00023242"/>
    </source>
</evidence>
<dbReference type="PANTHER" id="PTHR12801">
    <property type="entry name" value="RNA EXONUCLEASE REXO1 / RECO3 FAMILY MEMBER-RELATED"/>
    <property type="match status" value="1"/>
</dbReference>
<evidence type="ECO:0000256" key="9">
    <source>
        <dbReference type="ARBA" id="ARBA00025599"/>
    </source>
</evidence>
<evidence type="ECO:0000256" key="4">
    <source>
        <dbReference type="ARBA" id="ARBA00022552"/>
    </source>
</evidence>
<dbReference type="GO" id="GO:0005634">
    <property type="term" value="C:nucleus"/>
    <property type="evidence" value="ECO:0007669"/>
    <property type="project" value="UniProtKB-SubCell"/>
</dbReference>
<evidence type="ECO:0000256" key="7">
    <source>
        <dbReference type="ARBA" id="ARBA00022839"/>
    </source>
</evidence>
<feature type="region of interest" description="Disordered" evidence="10">
    <location>
        <begin position="307"/>
        <end position="439"/>
    </location>
</feature>
<sequence>MPSSSASKPKSLPSSNWLMLRKLKAKKRVSGEDHEPESAHAGPSRKRRKLDEAPRGSKKADVSRLSVTSDLSVASTSSRISASIESSSTHIEAHATSKGSDSVSNLQRMILGQIEYTDSQKLCVMPAFILPDTYLIKRCFRPGKYLAIDCEMVGLGINGSESSLARVSIVNFHGAAVLDAYVGQKERVVDYRTRWSGIRPKDIANAQSFEEVQKTVADLIKDKILIGHAIHNDLKALLLSHPRQQIRDTQIYAHKYGVCKSKHVALKQLVKNEIGLVIQKGEHSSLTDARATMAVYRLHKKEWERASRHLPLPPTKVASPATTIPSITSTIPSKRKETEEPSESESETAELSELNTKPSKPTKRNGRSKEKGGNRRRPPGGGRKGVSSGLSTIVRRQGATVSTTSGDAGRKKVKSQWWKQLPGSGSLSGRAKGTISLSS</sequence>
<dbReference type="InterPro" id="IPR013520">
    <property type="entry name" value="Ribonucl_H"/>
</dbReference>
<comment type="caution">
    <text evidence="12">The sequence shown here is derived from an EMBL/GenBank/DDBJ whole genome shotgun (WGS) entry which is preliminary data.</text>
</comment>
<dbReference type="SMART" id="SM00479">
    <property type="entry name" value="EXOIII"/>
    <property type="match status" value="1"/>
</dbReference>
<evidence type="ECO:0000256" key="3">
    <source>
        <dbReference type="ARBA" id="ARBA00016937"/>
    </source>
</evidence>
<proteinExistence type="inferred from homology"/>
<evidence type="ECO:0000313" key="13">
    <source>
        <dbReference type="Proteomes" id="UP000284706"/>
    </source>
</evidence>